<evidence type="ECO:0000313" key="3">
    <source>
        <dbReference type="EMBL" id="CAG9821382.1"/>
    </source>
</evidence>
<name>A0A9N9X3X8_PHACE</name>
<organism evidence="3 4">
    <name type="scientific">Phaedon cochleariae</name>
    <name type="common">Mustard beetle</name>
    <dbReference type="NCBI Taxonomy" id="80249"/>
    <lineage>
        <taxon>Eukaryota</taxon>
        <taxon>Metazoa</taxon>
        <taxon>Ecdysozoa</taxon>
        <taxon>Arthropoda</taxon>
        <taxon>Hexapoda</taxon>
        <taxon>Insecta</taxon>
        <taxon>Pterygota</taxon>
        <taxon>Neoptera</taxon>
        <taxon>Endopterygota</taxon>
        <taxon>Coleoptera</taxon>
        <taxon>Polyphaga</taxon>
        <taxon>Cucujiformia</taxon>
        <taxon>Chrysomeloidea</taxon>
        <taxon>Chrysomelidae</taxon>
        <taxon>Chrysomelinae</taxon>
        <taxon>Chrysomelini</taxon>
        <taxon>Phaedon</taxon>
    </lineage>
</organism>
<keyword evidence="4" id="KW-1185">Reference proteome</keyword>
<evidence type="ECO:0000256" key="1">
    <source>
        <dbReference type="ARBA" id="ARBA00004123"/>
    </source>
</evidence>
<dbReference type="Gene3D" id="1.10.340.30">
    <property type="entry name" value="Hypothetical protein, domain 2"/>
    <property type="match status" value="1"/>
</dbReference>
<dbReference type="InterPro" id="IPR045138">
    <property type="entry name" value="MeCP2/MBD4"/>
</dbReference>
<dbReference type="InterPro" id="IPR011257">
    <property type="entry name" value="DNA_glycosylase"/>
</dbReference>
<dbReference type="GO" id="GO:0006281">
    <property type="term" value="P:DNA repair"/>
    <property type="evidence" value="ECO:0007669"/>
    <property type="project" value="InterPro"/>
</dbReference>
<reference evidence="3" key="1">
    <citation type="submission" date="2022-01" db="EMBL/GenBank/DDBJ databases">
        <authorList>
            <person name="King R."/>
        </authorList>
    </citation>
    <scope>NUCLEOTIDE SEQUENCE</scope>
</reference>
<reference evidence="3" key="2">
    <citation type="submission" date="2022-10" db="EMBL/GenBank/DDBJ databases">
        <authorList>
            <consortium name="ENA_rothamsted_submissions"/>
            <consortium name="culmorum"/>
            <person name="King R."/>
        </authorList>
    </citation>
    <scope>NUCLEOTIDE SEQUENCE</scope>
</reference>
<dbReference type="PANTHER" id="PTHR15074">
    <property type="entry name" value="METHYL-CPG-BINDING PROTEIN"/>
    <property type="match status" value="1"/>
</dbReference>
<sequence length="263" mass="30995">MPENCKNRFFAVFKETLYHDPWSPLVPLNQTTRLEEVDMSFEHYANKTLEEKNLETIPTSRASPEHPQINKNLRFNPYMNENIASPNKATATNHSDTNYKKFSNTNLQQQNVETFSEKLTSHHSSWKPPRSPHNLIEEFLYQDPWSLLVATIFLNKTNCTVARHHLLRFLQDHRSPRDVLDKSLQDLEKYFVGVGLQRTRALQLYRMSYDFLFKKWTSVVELYGIGHYGECAFRMFCLGDFSVEPKDRYLRIYKGWYEKVGAG</sequence>
<accession>A0A9N9X3X8</accession>
<dbReference type="SUPFAM" id="SSF48150">
    <property type="entry name" value="DNA-glycosylase"/>
    <property type="match status" value="1"/>
</dbReference>
<evidence type="ECO:0000313" key="4">
    <source>
        <dbReference type="Proteomes" id="UP001153737"/>
    </source>
</evidence>
<dbReference type="GO" id="GO:0005634">
    <property type="term" value="C:nucleus"/>
    <property type="evidence" value="ECO:0007669"/>
    <property type="project" value="UniProtKB-SubCell"/>
</dbReference>
<dbReference type="Proteomes" id="UP001153737">
    <property type="component" value="Chromosome 4"/>
</dbReference>
<dbReference type="GO" id="GO:0003824">
    <property type="term" value="F:catalytic activity"/>
    <property type="evidence" value="ECO:0007669"/>
    <property type="project" value="InterPro"/>
</dbReference>
<dbReference type="GO" id="GO:0003677">
    <property type="term" value="F:DNA binding"/>
    <property type="evidence" value="ECO:0007669"/>
    <property type="project" value="InterPro"/>
</dbReference>
<dbReference type="OrthoDB" id="10265068at2759"/>
<protein>
    <recommendedName>
        <fullName evidence="5">Methyl-CpG-binding domain protein 4-like protein</fullName>
    </recommendedName>
</protein>
<comment type="subcellular location">
    <subcellularLocation>
        <location evidence="1">Nucleus</location>
    </subcellularLocation>
</comment>
<evidence type="ECO:0000256" key="2">
    <source>
        <dbReference type="ARBA" id="ARBA00023242"/>
    </source>
</evidence>
<dbReference type="PANTHER" id="PTHR15074:SF0">
    <property type="entry name" value="METHYL-CPG-BINDING DOMAIN PROTEIN 4-LIKE PROTEIN"/>
    <property type="match status" value="1"/>
</dbReference>
<keyword evidence="2" id="KW-0539">Nucleus</keyword>
<gene>
    <name evidence="3" type="ORF">PHAECO_LOCUS8338</name>
</gene>
<dbReference type="EMBL" id="OU896710">
    <property type="protein sequence ID" value="CAG9821382.1"/>
    <property type="molecule type" value="Genomic_DNA"/>
</dbReference>
<evidence type="ECO:0008006" key="5">
    <source>
        <dbReference type="Google" id="ProtNLM"/>
    </source>
</evidence>
<dbReference type="AlphaFoldDB" id="A0A9N9X3X8"/>
<proteinExistence type="predicted"/>